<evidence type="ECO:0000259" key="14">
    <source>
        <dbReference type="Pfam" id="PF23256"/>
    </source>
</evidence>
<feature type="domain" description="Cation/H(+) antiporter central" evidence="14">
    <location>
        <begin position="497"/>
        <end position="635"/>
    </location>
</feature>
<dbReference type="Proteomes" id="UP000515123">
    <property type="component" value="Linkage group 1"/>
</dbReference>
<reference evidence="16" key="1">
    <citation type="journal article" date="2015" name="Nat. Genet.">
        <title>The pineapple genome and the evolution of CAM photosynthesis.</title>
        <authorList>
            <person name="Ming R."/>
            <person name="VanBuren R."/>
            <person name="Wai C.M."/>
            <person name="Tang H."/>
            <person name="Schatz M.C."/>
            <person name="Bowers J.E."/>
            <person name="Lyons E."/>
            <person name="Wang M.L."/>
            <person name="Chen J."/>
            <person name="Biggers E."/>
            <person name="Zhang J."/>
            <person name="Huang L."/>
            <person name="Zhang L."/>
            <person name="Miao W."/>
            <person name="Zhang J."/>
            <person name="Ye Z."/>
            <person name="Miao C."/>
            <person name="Lin Z."/>
            <person name="Wang H."/>
            <person name="Zhou H."/>
            <person name="Yim W.C."/>
            <person name="Priest H.D."/>
            <person name="Zheng C."/>
            <person name="Woodhouse M."/>
            <person name="Edger P.P."/>
            <person name="Guyot R."/>
            <person name="Guo H.B."/>
            <person name="Guo H."/>
            <person name="Zheng G."/>
            <person name="Singh R."/>
            <person name="Sharma A."/>
            <person name="Min X."/>
            <person name="Zheng Y."/>
            <person name="Lee H."/>
            <person name="Gurtowski J."/>
            <person name="Sedlazeck F.J."/>
            <person name="Harkess A."/>
            <person name="McKain M.R."/>
            <person name="Liao Z."/>
            <person name="Fang J."/>
            <person name="Liu J."/>
            <person name="Zhang X."/>
            <person name="Zhang Q."/>
            <person name="Hu W."/>
            <person name="Qin Y."/>
            <person name="Wang K."/>
            <person name="Chen L.Y."/>
            <person name="Shirley N."/>
            <person name="Lin Y.R."/>
            <person name="Liu L.Y."/>
            <person name="Hernandez A.G."/>
            <person name="Wright C.L."/>
            <person name="Bulone V."/>
            <person name="Tuskan G.A."/>
            <person name="Heath K."/>
            <person name="Zee F."/>
            <person name="Moore P.H."/>
            <person name="Sunkar R."/>
            <person name="Leebens-Mack J.H."/>
            <person name="Mockler T."/>
            <person name="Bennetzen J.L."/>
            <person name="Freeling M."/>
            <person name="Sankoff D."/>
            <person name="Paterson A.H."/>
            <person name="Zhu X."/>
            <person name="Yang X."/>
            <person name="Smith J.A."/>
            <person name="Cushman J.C."/>
            <person name="Paull R.E."/>
            <person name="Yu Q."/>
        </authorList>
    </citation>
    <scope>NUCLEOTIDE SEQUENCE [LARGE SCALE GENOMIC DNA]</scope>
    <source>
        <strain evidence="16">cv. F153</strain>
    </source>
</reference>
<keyword evidence="4" id="KW-0813">Transport</keyword>
<sequence length="816" mass="89028">MSTLNLSPPTNFTAIIEAQHCQLLRSSIVSSYPVLLVHFFFILISSKLLYLAVRRLYQPRIVADLVIALLIAKVRFLRESFGPDITMILQNFGHYCFTAYMFALGLEMDPLTVFESPGSDTIIGYVSMLSTVVVGALFSSVLVESRNAKNAYGGEEQHADLLYLHSRLGLIAGLANTASPVLTRLTTELKISNTRVGRLAIGAGIHTDMVSSFLTSVGAMLLSSGYRKLKALSCLLGLIIEMALVVRVAKPIMDWISERNPEGKRVKGVDVAGVVVMILALCGVATKLHGDANMAVFLIGLVLPRQGRASRLLVNNINLLLSTVILPLYVCFVCLSLRNDGNVEGSSKSDYVIDTPLSWTKLSILSTAAAAGKVLGTLAAGRFQGLNWLESLALGLLLNIKGYYHVFFAYQATNSAMISDQLFVAILFTVLGTAMLTPLVGVTIAARSRRRAKRQLMGLQFLDPTSDVRIMTGLYAADNIPMTLNFIESVRWGSGPRGLTVYAIDMVEMTDRAAATLVKGDGQEVVTVGDESVVEFRKLVGEALVAYQQQDGNDGVKIQRLLAVSSFSDMHRDICSYAEDVLAVLIVLPFHKRQKLDGSMDLGHPGHRQVNQKVLQYAPCSVGILVDRGQGRVNKSSVSEATQNVVAIFIGGADDREALTLAARMSRHPGIELTVIRILPNAAARARASARMTAFASSEEEAQTRADDEYFTKFYERYVAEKAAGYVEKHVCDGAEIVKVLRSLESQYQLFIVGQGRSRNSVITDGLAEWAECPEIGPVGDILASSEFSVTASVLVVQQHDVRKRLKIIDEEFMPF</sequence>
<feature type="transmembrane region" description="Helical" evidence="12">
    <location>
        <begin position="269"/>
        <end position="286"/>
    </location>
</feature>
<evidence type="ECO:0000256" key="4">
    <source>
        <dbReference type="ARBA" id="ARBA00022448"/>
    </source>
</evidence>
<proteinExistence type="inferred from homology"/>
<dbReference type="Gramene" id="Aco018453.1.mrna1">
    <property type="protein sequence ID" value="Aco018453.1.mrna1"/>
    <property type="gene ID" value="Aco018453.1.path1"/>
</dbReference>
<dbReference type="RefSeq" id="XP_020101420.1">
    <property type="nucleotide sequence ID" value="XM_020245831.1"/>
</dbReference>
<evidence type="ECO:0000256" key="5">
    <source>
        <dbReference type="ARBA" id="ARBA00022538"/>
    </source>
</evidence>
<feature type="transmembrane region" description="Helical" evidence="12">
    <location>
        <begin position="319"/>
        <end position="338"/>
    </location>
</feature>
<feature type="transmembrane region" description="Helical" evidence="12">
    <location>
        <begin position="392"/>
        <end position="410"/>
    </location>
</feature>
<evidence type="ECO:0000259" key="15">
    <source>
        <dbReference type="Pfam" id="PF23259"/>
    </source>
</evidence>
<evidence type="ECO:0000256" key="10">
    <source>
        <dbReference type="ARBA" id="ARBA00023136"/>
    </source>
</evidence>
<dbReference type="InterPro" id="IPR038770">
    <property type="entry name" value="Na+/solute_symporter_sf"/>
</dbReference>
<dbReference type="GO" id="GO:0006885">
    <property type="term" value="P:regulation of pH"/>
    <property type="evidence" value="ECO:0007669"/>
    <property type="project" value="TreeGrafter"/>
</dbReference>
<feature type="transmembrane region" description="Helical" evidence="12">
    <location>
        <begin position="32"/>
        <end position="53"/>
    </location>
</feature>
<keyword evidence="9" id="KW-0406">Ion transport</keyword>
<dbReference type="PANTHER" id="PTHR32468">
    <property type="entry name" value="CATION/H + ANTIPORTER"/>
    <property type="match status" value="1"/>
</dbReference>
<gene>
    <name evidence="17" type="primary">LOC109719255</name>
</gene>
<feature type="transmembrane region" description="Helical" evidence="12">
    <location>
        <begin position="422"/>
        <end position="446"/>
    </location>
</feature>
<reference evidence="17" key="2">
    <citation type="submission" date="2025-08" db="UniProtKB">
        <authorList>
            <consortium name="RefSeq"/>
        </authorList>
    </citation>
    <scope>IDENTIFICATION</scope>
    <source>
        <tissue evidence="17">Leaf</tissue>
    </source>
</reference>
<evidence type="ECO:0000256" key="7">
    <source>
        <dbReference type="ARBA" id="ARBA00022958"/>
    </source>
</evidence>
<keyword evidence="6 12" id="KW-0812">Transmembrane</keyword>
<dbReference type="GeneID" id="109719255"/>
<protein>
    <submittedName>
        <fullName evidence="17">Cation/H(+) antiporter 28-like</fullName>
    </submittedName>
</protein>
<name>A0A6P5G841_ANACO</name>
<dbReference type="GO" id="GO:1902600">
    <property type="term" value="P:proton transmembrane transport"/>
    <property type="evidence" value="ECO:0007669"/>
    <property type="project" value="InterPro"/>
</dbReference>
<dbReference type="GO" id="GO:0016020">
    <property type="term" value="C:membrane"/>
    <property type="evidence" value="ECO:0007669"/>
    <property type="project" value="UniProtKB-SubCell"/>
</dbReference>
<comment type="function">
    <text evidence="1">May function as sodium-coupled metabolite transporter across the chloroplast envelope.</text>
</comment>
<dbReference type="GO" id="GO:0009941">
    <property type="term" value="C:chloroplast envelope"/>
    <property type="evidence" value="ECO:0007669"/>
    <property type="project" value="UniProtKB-SubCell"/>
</dbReference>
<accession>A0A6P5G841</accession>
<feature type="transmembrane region" description="Helical" evidence="12">
    <location>
        <begin position="122"/>
        <end position="143"/>
    </location>
</feature>
<dbReference type="GO" id="GO:0015297">
    <property type="term" value="F:antiporter activity"/>
    <property type="evidence" value="ECO:0007669"/>
    <property type="project" value="InterPro"/>
</dbReference>
<evidence type="ECO:0000256" key="8">
    <source>
        <dbReference type="ARBA" id="ARBA00022989"/>
    </source>
</evidence>
<organism evidence="16 17">
    <name type="scientific">Ananas comosus</name>
    <name type="common">Pineapple</name>
    <name type="synonym">Ananas ananas</name>
    <dbReference type="NCBI Taxonomy" id="4615"/>
    <lineage>
        <taxon>Eukaryota</taxon>
        <taxon>Viridiplantae</taxon>
        <taxon>Streptophyta</taxon>
        <taxon>Embryophyta</taxon>
        <taxon>Tracheophyta</taxon>
        <taxon>Spermatophyta</taxon>
        <taxon>Magnoliopsida</taxon>
        <taxon>Liliopsida</taxon>
        <taxon>Poales</taxon>
        <taxon>Bromeliaceae</taxon>
        <taxon>Bromelioideae</taxon>
        <taxon>Ananas</taxon>
    </lineage>
</organism>
<dbReference type="Pfam" id="PF00999">
    <property type="entry name" value="Na_H_Exchanger"/>
    <property type="match status" value="1"/>
</dbReference>
<feature type="domain" description="Cation/H+ exchanger transmembrane" evidence="13">
    <location>
        <begin position="48"/>
        <end position="440"/>
    </location>
</feature>
<comment type="subcellular location">
    <subcellularLocation>
        <location evidence="3">Membrane</location>
        <topology evidence="3">Multi-pass membrane protein</topology>
    </subcellularLocation>
    <subcellularLocation>
        <location evidence="2">Plastid</location>
        <location evidence="2">Chloroplast envelope</location>
    </subcellularLocation>
</comment>
<evidence type="ECO:0000256" key="2">
    <source>
        <dbReference type="ARBA" id="ARBA00004119"/>
    </source>
</evidence>
<feature type="transmembrane region" description="Helical" evidence="12">
    <location>
        <begin position="358"/>
        <end position="380"/>
    </location>
</feature>
<dbReference type="Gene3D" id="1.20.1530.20">
    <property type="match status" value="1"/>
</dbReference>
<feature type="transmembrane region" description="Helical" evidence="12">
    <location>
        <begin position="229"/>
        <end position="249"/>
    </location>
</feature>
<keyword evidence="10 12" id="KW-0472">Membrane</keyword>
<keyword evidence="5" id="KW-0633">Potassium transport</keyword>
<evidence type="ECO:0000256" key="12">
    <source>
        <dbReference type="SAM" id="Phobius"/>
    </source>
</evidence>
<evidence type="ECO:0000256" key="9">
    <source>
        <dbReference type="ARBA" id="ARBA00023065"/>
    </source>
</evidence>
<keyword evidence="7" id="KW-0630">Potassium</keyword>
<dbReference type="GO" id="GO:0006813">
    <property type="term" value="P:potassium ion transport"/>
    <property type="evidence" value="ECO:0007669"/>
    <property type="project" value="UniProtKB-KW"/>
</dbReference>
<dbReference type="Pfam" id="PF23256">
    <property type="entry name" value="CHX17_2nd"/>
    <property type="match status" value="1"/>
</dbReference>
<evidence type="ECO:0000313" key="16">
    <source>
        <dbReference type="Proteomes" id="UP000515123"/>
    </source>
</evidence>
<dbReference type="OrthoDB" id="754456at2759"/>
<feature type="domain" description="Cation/H(+) antiporter C-terminal" evidence="15">
    <location>
        <begin position="645"/>
        <end position="800"/>
    </location>
</feature>
<evidence type="ECO:0000259" key="13">
    <source>
        <dbReference type="Pfam" id="PF00999"/>
    </source>
</evidence>
<dbReference type="Gene3D" id="3.40.50.12370">
    <property type="match status" value="1"/>
</dbReference>
<keyword evidence="8 12" id="KW-1133">Transmembrane helix</keyword>
<evidence type="ECO:0000256" key="3">
    <source>
        <dbReference type="ARBA" id="ARBA00004141"/>
    </source>
</evidence>
<dbReference type="GO" id="GO:0012505">
    <property type="term" value="C:endomembrane system"/>
    <property type="evidence" value="ECO:0007669"/>
    <property type="project" value="TreeGrafter"/>
</dbReference>
<dbReference type="PANTHER" id="PTHR32468:SF145">
    <property type="entry name" value="CATION_H(+) ANTIPORTER 28"/>
    <property type="match status" value="1"/>
</dbReference>
<dbReference type="InterPro" id="IPR057291">
    <property type="entry name" value="CHX17_2nd"/>
</dbReference>
<evidence type="ECO:0000313" key="17">
    <source>
        <dbReference type="RefSeq" id="XP_020101420.1"/>
    </source>
</evidence>
<dbReference type="InterPro" id="IPR050794">
    <property type="entry name" value="CPA2_transporter"/>
</dbReference>
<dbReference type="InterPro" id="IPR057290">
    <property type="entry name" value="CHX17_C"/>
</dbReference>
<comment type="similarity">
    <text evidence="11">Belongs to the monovalent cation:proton antiporter 2 (CPA2) transporter (TC 2.A.37) family. CHX (TC 2.A.37.4) subfamily.</text>
</comment>
<evidence type="ECO:0000256" key="6">
    <source>
        <dbReference type="ARBA" id="ARBA00022692"/>
    </source>
</evidence>
<evidence type="ECO:0000256" key="11">
    <source>
        <dbReference type="ARBA" id="ARBA00038341"/>
    </source>
</evidence>
<dbReference type="InterPro" id="IPR006153">
    <property type="entry name" value="Cation/H_exchanger_TM"/>
</dbReference>
<dbReference type="AlphaFoldDB" id="A0A6P5G841"/>
<keyword evidence="16" id="KW-1185">Reference proteome</keyword>
<evidence type="ECO:0000256" key="1">
    <source>
        <dbReference type="ARBA" id="ARBA00003198"/>
    </source>
</evidence>
<feature type="transmembrane region" description="Helical" evidence="12">
    <location>
        <begin position="85"/>
        <end position="102"/>
    </location>
</feature>
<dbReference type="Pfam" id="PF23259">
    <property type="entry name" value="CHX17_C"/>
    <property type="match status" value="1"/>
</dbReference>